<dbReference type="PANTHER" id="PTHR44051:SF8">
    <property type="entry name" value="GLUTATHIONE S-TRANSFERASE GSTA"/>
    <property type="match status" value="1"/>
</dbReference>
<dbReference type="SUPFAM" id="SSF52833">
    <property type="entry name" value="Thioredoxin-like"/>
    <property type="match status" value="1"/>
</dbReference>
<evidence type="ECO:0000259" key="2">
    <source>
        <dbReference type="PROSITE" id="PS50405"/>
    </source>
</evidence>
<protein>
    <submittedName>
        <fullName evidence="3">Glutathione S-transferase family protein</fullName>
    </submittedName>
</protein>
<sequence length="199" mass="21885">MRLYWAPNTRSLRVLWLLEEIGAPYERVLVDLKNGGQRTPAFHAVNPMEKVPALQDGEACVAESGAIIAYLAEKFPDAGLAPAIGDARRGRYLQWLFFSGACVEGALTQKFGNVEMPEGSAGWGSFDKVFNVLDEVLSANPYLLGEKFSAADVLIASDLHFTINIFKMLEPRPVFASYLERCQSRPAFARAAQINSDGI</sequence>
<comment type="caution">
    <text evidence="3">The sequence shown here is derived from an EMBL/GenBank/DDBJ whole genome shotgun (WGS) entry which is preliminary data.</text>
</comment>
<evidence type="ECO:0000313" key="4">
    <source>
        <dbReference type="Proteomes" id="UP001139104"/>
    </source>
</evidence>
<dbReference type="CDD" id="cd03207">
    <property type="entry name" value="GST_C_8"/>
    <property type="match status" value="1"/>
</dbReference>
<evidence type="ECO:0000313" key="3">
    <source>
        <dbReference type="EMBL" id="MCI4683366.1"/>
    </source>
</evidence>
<name>A0ABS9Z6Y4_9HYPH</name>
<keyword evidence="4" id="KW-1185">Reference proteome</keyword>
<dbReference type="CDD" id="cd03046">
    <property type="entry name" value="GST_N_GTT1_like"/>
    <property type="match status" value="1"/>
</dbReference>
<dbReference type="RefSeq" id="WP_243067324.1">
    <property type="nucleotide sequence ID" value="NZ_JAIVFK010000065.1"/>
</dbReference>
<dbReference type="InterPro" id="IPR036282">
    <property type="entry name" value="Glutathione-S-Trfase_C_sf"/>
</dbReference>
<dbReference type="EMBL" id="JAIVFP010000001">
    <property type="protein sequence ID" value="MCI4683366.1"/>
    <property type="molecule type" value="Genomic_DNA"/>
</dbReference>
<dbReference type="InterPro" id="IPR036249">
    <property type="entry name" value="Thioredoxin-like_sf"/>
</dbReference>
<dbReference type="PANTHER" id="PTHR44051">
    <property type="entry name" value="GLUTATHIONE S-TRANSFERASE-RELATED"/>
    <property type="match status" value="1"/>
</dbReference>
<dbReference type="InterPro" id="IPR010987">
    <property type="entry name" value="Glutathione-S-Trfase_C-like"/>
</dbReference>
<dbReference type="SUPFAM" id="SSF47616">
    <property type="entry name" value="GST C-terminal domain-like"/>
    <property type="match status" value="1"/>
</dbReference>
<dbReference type="SFLD" id="SFLDG00358">
    <property type="entry name" value="Main_(cytGST)"/>
    <property type="match status" value="1"/>
</dbReference>
<feature type="domain" description="GST N-terminal" evidence="1">
    <location>
        <begin position="1"/>
        <end position="79"/>
    </location>
</feature>
<dbReference type="SFLD" id="SFLDS00019">
    <property type="entry name" value="Glutathione_Transferase_(cytos"/>
    <property type="match status" value="1"/>
</dbReference>
<reference evidence="3" key="1">
    <citation type="journal article" date="2022" name="ISME J.">
        <title>Identification of active gaseous-alkane degraders at natural gas seeps.</title>
        <authorList>
            <person name="Farhan Ul Haque M."/>
            <person name="Hernandez M."/>
            <person name="Crombie A.T."/>
            <person name="Murrell J.C."/>
        </authorList>
    </citation>
    <scope>NUCLEOTIDE SEQUENCE</scope>
    <source>
        <strain evidence="3">PC2</strain>
    </source>
</reference>
<dbReference type="Gene3D" id="3.40.30.10">
    <property type="entry name" value="Glutaredoxin"/>
    <property type="match status" value="1"/>
</dbReference>
<dbReference type="InterPro" id="IPR040079">
    <property type="entry name" value="Glutathione_S-Trfase"/>
</dbReference>
<accession>A0ABS9Z6Y4</accession>
<gene>
    <name evidence="3" type="ORF">K2U94_11395</name>
</gene>
<organism evidence="3 4">
    <name type="scientific">Candidatus Rhodoblastus alkanivorans</name>
    <dbReference type="NCBI Taxonomy" id="2954117"/>
    <lineage>
        <taxon>Bacteria</taxon>
        <taxon>Pseudomonadati</taxon>
        <taxon>Pseudomonadota</taxon>
        <taxon>Alphaproteobacteria</taxon>
        <taxon>Hyphomicrobiales</taxon>
        <taxon>Rhodoblastaceae</taxon>
        <taxon>Rhodoblastus</taxon>
    </lineage>
</organism>
<dbReference type="Pfam" id="PF13410">
    <property type="entry name" value="GST_C_2"/>
    <property type="match status" value="1"/>
</dbReference>
<dbReference type="InterPro" id="IPR004045">
    <property type="entry name" value="Glutathione_S-Trfase_N"/>
</dbReference>
<dbReference type="PROSITE" id="PS50405">
    <property type="entry name" value="GST_CTER"/>
    <property type="match status" value="1"/>
</dbReference>
<dbReference type="Proteomes" id="UP001139104">
    <property type="component" value="Unassembled WGS sequence"/>
</dbReference>
<dbReference type="Gene3D" id="1.20.1050.10">
    <property type="match status" value="1"/>
</dbReference>
<dbReference type="SFLD" id="SFLDG01150">
    <property type="entry name" value="Main.1:_Beta-like"/>
    <property type="match status" value="1"/>
</dbReference>
<feature type="domain" description="GST C-terminal" evidence="2">
    <location>
        <begin position="85"/>
        <end position="199"/>
    </location>
</feature>
<dbReference type="PROSITE" id="PS50404">
    <property type="entry name" value="GST_NTER"/>
    <property type="match status" value="1"/>
</dbReference>
<dbReference type="Pfam" id="PF02798">
    <property type="entry name" value="GST_N"/>
    <property type="match status" value="1"/>
</dbReference>
<proteinExistence type="predicted"/>
<evidence type="ECO:0000259" key="1">
    <source>
        <dbReference type="PROSITE" id="PS50404"/>
    </source>
</evidence>